<feature type="transmembrane region" description="Helical" evidence="7">
    <location>
        <begin position="335"/>
        <end position="357"/>
    </location>
</feature>
<feature type="transmembrane region" description="Helical" evidence="7">
    <location>
        <begin position="982"/>
        <end position="1004"/>
    </location>
</feature>
<reference evidence="9 10" key="1">
    <citation type="submission" date="2017-09" db="EMBL/GenBank/DDBJ databases">
        <authorList>
            <person name="Lee N."/>
            <person name="Cho B.-K."/>
        </authorList>
    </citation>
    <scope>NUCLEOTIDE SEQUENCE [LARGE SCALE GENOMIC DNA]</scope>
    <source>
        <strain evidence="9 10">ATCC 12853</strain>
    </source>
</reference>
<evidence type="ECO:0000256" key="1">
    <source>
        <dbReference type="ARBA" id="ARBA00004651"/>
    </source>
</evidence>
<keyword evidence="5 7" id="KW-0472">Membrane</keyword>
<organism evidence="9 10">
    <name type="scientific">Streptomyces kanamyceticus</name>
    <dbReference type="NCBI Taxonomy" id="1967"/>
    <lineage>
        <taxon>Bacteria</taxon>
        <taxon>Bacillati</taxon>
        <taxon>Actinomycetota</taxon>
        <taxon>Actinomycetes</taxon>
        <taxon>Kitasatosporales</taxon>
        <taxon>Streptomycetaceae</taxon>
        <taxon>Streptomyces</taxon>
    </lineage>
</organism>
<feature type="transmembrane region" description="Helical" evidence="7">
    <location>
        <begin position="378"/>
        <end position="405"/>
    </location>
</feature>
<protein>
    <submittedName>
        <fullName evidence="9">ABC transporter permease</fullName>
    </submittedName>
</protein>
<evidence type="ECO:0000313" key="10">
    <source>
        <dbReference type="Proteomes" id="UP000325529"/>
    </source>
</evidence>
<evidence type="ECO:0000256" key="5">
    <source>
        <dbReference type="ARBA" id="ARBA00023136"/>
    </source>
</evidence>
<dbReference type="AlphaFoldDB" id="A0A5J6GDP0"/>
<feature type="transmembrane region" description="Helical" evidence="7">
    <location>
        <begin position="509"/>
        <end position="532"/>
    </location>
</feature>
<dbReference type="KEGG" id="ska:CP970_10925"/>
<proteinExistence type="inferred from homology"/>
<evidence type="ECO:0000256" key="4">
    <source>
        <dbReference type="ARBA" id="ARBA00022989"/>
    </source>
</evidence>
<keyword evidence="2" id="KW-1003">Cell membrane</keyword>
<dbReference type="GO" id="GO:0005886">
    <property type="term" value="C:plasma membrane"/>
    <property type="evidence" value="ECO:0007669"/>
    <property type="project" value="UniProtKB-SubCell"/>
</dbReference>
<dbReference type="InterPro" id="IPR050250">
    <property type="entry name" value="Macrolide_Exporter_MacB"/>
</dbReference>
<keyword evidence="3 7" id="KW-0812">Transmembrane</keyword>
<feature type="transmembrane region" description="Helical" evidence="7">
    <location>
        <begin position="471"/>
        <end position="489"/>
    </location>
</feature>
<accession>A0A5J6GDP0</accession>
<dbReference type="EMBL" id="CP023699">
    <property type="protein sequence ID" value="QEU91326.1"/>
    <property type="molecule type" value="Genomic_DNA"/>
</dbReference>
<dbReference type="PANTHER" id="PTHR30572">
    <property type="entry name" value="MEMBRANE COMPONENT OF TRANSPORTER-RELATED"/>
    <property type="match status" value="1"/>
</dbReference>
<comment type="similarity">
    <text evidence="6">Belongs to the ABC-4 integral membrane protein family.</text>
</comment>
<keyword evidence="4 7" id="KW-1133">Transmembrane helix</keyword>
<feature type="transmembrane region" description="Helical" evidence="7">
    <location>
        <begin position="562"/>
        <end position="582"/>
    </location>
</feature>
<sequence>MPAAVREGRHHGLVLGAAGLAVLLAATVLAALATLSERAVEGGIQRRLAADRDAVVEVAVPREAGLGAGVDRSVRAVFDRTYGRVPHHTWAALRAPAARNSELFVTGQDGRPREDMTVSVVAVQGAGRHAVLTAGRWPRAGAGRGEAVLPEALAAELGVRPGGRFSVRGAGDRLVRLDVVGLYATRGRAPAVWASLSSTSGLPDTVVLVSREAFAREAGLGADSVALWLGVPDARGVRLGDIGALRERAQRFGRGAVGVHVGAEGVRGSGARADARTRRPGVGVSGLVSASVSTGGDCCRERVAAGGPPEVTVSGGLRRALGRLGAPIAVARAGLYVPGALLGALACAALVLTARQLAEHRRPELALLAARGAGTRRLALATAAQWACVAVPAGCAAPFLAGPLLRGLHGAGLLSGDVPASAATGVGWTAALIAVVVHGVAVLVPTVLAVRERRAVAKLRLRVARFAGAQRFGADLALGAVAVLGWLQLRQYRSPVTGGDGVDPVLVLAPVAMTVAAALLALRCLPLAARLVDPLARRGRGFVLPLGGWQLGRRAARHAGPALVVTLALAVAALSSTALAILDRGDRDQAAFQVGADVRIEPGDGTPPQQRRAAYEALPGAEAVTPVVTSDAYIGQEAVTVTAVNTARGPLPSLRGDLADRPVRDLVAPLGAGVPAHGIAVAGAGGGAERELPLRVRMSAGGSGQPRPVRLTVFFEDGDGLTRSSAVLIEEGGARTVPLKVPVRGDVRIVQLELSMVGERHRRTYRLTVDQVPGLARPAGWRDLRQDAPDRYVAGCPGAERERRGSGEAPGPVLCRDRPGAGKLLDAVLRGPDGDLRYPTWAVRLGTDGTGTRPAKAAPAPALAADALLDSGAVRVGDTVTVRRGVGGSARVRIVGRIAAVPGEPRDRARLFADSRAMAAQWALSGSLTGAESAWWVGVKGTETGPATAAVRERPGLGRAVDVAHARAELAADPLRRGARGALTLCLLLAPAFAVIAFTLHTVLSARARAREFALLRALGVRKGQLAAYLWTEQLGLAGAAAVLGTLLGAGLAVLIMPVVTVDASGAPVFPGLLTSVPWVRVTLTAGATALVICAVVSVAARFLGRVDLARVLRAGEDV</sequence>
<name>A0A5J6GDP0_STRKN</name>
<keyword evidence="10" id="KW-1185">Reference proteome</keyword>
<evidence type="ECO:0000313" key="9">
    <source>
        <dbReference type="EMBL" id="QEU91326.1"/>
    </source>
</evidence>
<gene>
    <name evidence="9" type="ORF">CP970_10925</name>
</gene>
<dbReference type="GO" id="GO:0022857">
    <property type="term" value="F:transmembrane transporter activity"/>
    <property type="evidence" value="ECO:0007669"/>
    <property type="project" value="TreeGrafter"/>
</dbReference>
<evidence type="ECO:0000256" key="7">
    <source>
        <dbReference type="SAM" id="Phobius"/>
    </source>
</evidence>
<comment type="subcellular location">
    <subcellularLocation>
        <location evidence="1">Cell membrane</location>
        <topology evidence="1">Multi-pass membrane protein</topology>
    </subcellularLocation>
</comment>
<feature type="transmembrane region" description="Helical" evidence="7">
    <location>
        <begin position="425"/>
        <end position="450"/>
    </location>
</feature>
<feature type="transmembrane region" description="Helical" evidence="7">
    <location>
        <begin position="1035"/>
        <end position="1059"/>
    </location>
</feature>
<evidence type="ECO:0000256" key="3">
    <source>
        <dbReference type="ARBA" id="ARBA00022692"/>
    </source>
</evidence>
<evidence type="ECO:0000259" key="8">
    <source>
        <dbReference type="Pfam" id="PF02687"/>
    </source>
</evidence>
<evidence type="ECO:0000256" key="2">
    <source>
        <dbReference type="ARBA" id="ARBA00022475"/>
    </source>
</evidence>
<feature type="transmembrane region" description="Helical" evidence="7">
    <location>
        <begin position="1079"/>
        <end position="1104"/>
    </location>
</feature>
<dbReference type="Pfam" id="PF02687">
    <property type="entry name" value="FtsX"/>
    <property type="match status" value="1"/>
</dbReference>
<evidence type="ECO:0000256" key="6">
    <source>
        <dbReference type="ARBA" id="ARBA00038076"/>
    </source>
</evidence>
<dbReference type="InterPro" id="IPR003838">
    <property type="entry name" value="ABC3_permease_C"/>
</dbReference>
<feature type="domain" description="ABC3 transporter permease C-terminal" evidence="8">
    <location>
        <begin position="989"/>
        <end position="1101"/>
    </location>
</feature>
<dbReference type="Proteomes" id="UP000325529">
    <property type="component" value="Chromosome"/>
</dbReference>
<dbReference type="PANTHER" id="PTHR30572:SF4">
    <property type="entry name" value="ABC TRANSPORTER PERMEASE YTRF"/>
    <property type="match status" value="1"/>
</dbReference>